<organism evidence="1 2">
    <name type="scientific">Parelaphostrongylus tenuis</name>
    <name type="common">Meningeal worm</name>
    <dbReference type="NCBI Taxonomy" id="148309"/>
    <lineage>
        <taxon>Eukaryota</taxon>
        <taxon>Metazoa</taxon>
        <taxon>Ecdysozoa</taxon>
        <taxon>Nematoda</taxon>
        <taxon>Chromadorea</taxon>
        <taxon>Rhabditida</taxon>
        <taxon>Rhabditina</taxon>
        <taxon>Rhabditomorpha</taxon>
        <taxon>Strongyloidea</taxon>
        <taxon>Metastrongylidae</taxon>
        <taxon>Parelaphostrongylus</taxon>
    </lineage>
</organism>
<keyword evidence="2" id="KW-1185">Reference proteome</keyword>
<proteinExistence type="predicted"/>
<accession>A0AAD5MXR8</accession>
<protein>
    <submittedName>
        <fullName evidence="1">Uncharacterized protein</fullName>
    </submittedName>
</protein>
<evidence type="ECO:0000313" key="1">
    <source>
        <dbReference type="EMBL" id="KAJ1355966.1"/>
    </source>
</evidence>
<dbReference type="Proteomes" id="UP001196413">
    <property type="component" value="Unassembled WGS sequence"/>
</dbReference>
<dbReference type="EMBL" id="JAHQIW010002647">
    <property type="protein sequence ID" value="KAJ1355966.1"/>
    <property type="molecule type" value="Genomic_DNA"/>
</dbReference>
<dbReference type="AlphaFoldDB" id="A0AAD5MXR8"/>
<name>A0AAD5MXR8_PARTN</name>
<evidence type="ECO:0000313" key="2">
    <source>
        <dbReference type="Proteomes" id="UP001196413"/>
    </source>
</evidence>
<reference evidence="1" key="1">
    <citation type="submission" date="2021-06" db="EMBL/GenBank/DDBJ databases">
        <title>Parelaphostrongylus tenuis whole genome reference sequence.</title>
        <authorList>
            <person name="Garwood T.J."/>
            <person name="Larsen P.A."/>
            <person name="Fountain-Jones N.M."/>
            <person name="Garbe J.R."/>
            <person name="Macchietto M.G."/>
            <person name="Kania S.A."/>
            <person name="Gerhold R.W."/>
            <person name="Richards J.E."/>
            <person name="Wolf T.M."/>
        </authorList>
    </citation>
    <scope>NUCLEOTIDE SEQUENCE</scope>
    <source>
        <strain evidence="1">MNPRO001-30</strain>
        <tissue evidence="1">Meninges</tissue>
    </source>
</reference>
<comment type="caution">
    <text evidence="1">The sequence shown here is derived from an EMBL/GenBank/DDBJ whole genome shotgun (WGS) entry which is preliminary data.</text>
</comment>
<sequence>MGMEIDDRRKESSVSRRERRRLLSIKSTLAIRSNTLSEIRRIGFERLGVQWCRTHEHFQFTNGQYSVKS</sequence>
<gene>
    <name evidence="1" type="ORF">KIN20_013567</name>
</gene>